<dbReference type="AlphaFoldDB" id="A0AAE1Q1H6"/>
<accession>A0AAE1Q1H6</accession>
<evidence type="ECO:0000313" key="2">
    <source>
        <dbReference type="EMBL" id="KAK4316927.1"/>
    </source>
</evidence>
<reference evidence="2" key="1">
    <citation type="submission" date="2023-11" db="EMBL/GenBank/DDBJ databases">
        <title>Genome assemblies of two species of porcelain crab, Petrolisthes cinctipes and Petrolisthes manimaculis (Anomura: Porcellanidae).</title>
        <authorList>
            <person name="Angst P."/>
        </authorList>
    </citation>
    <scope>NUCLEOTIDE SEQUENCE</scope>
    <source>
        <strain evidence="2">PB745_02</strain>
        <tissue evidence="2">Gill</tissue>
    </source>
</reference>
<protein>
    <submittedName>
        <fullName evidence="2">Uncharacterized protein</fullName>
    </submittedName>
</protein>
<comment type="caution">
    <text evidence="2">The sequence shown here is derived from an EMBL/GenBank/DDBJ whole genome shotgun (WGS) entry which is preliminary data.</text>
</comment>
<organism evidence="2 3">
    <name type="scientific">Petrolisthes manimaculis</name>
    <dbReference type="NCBI Taxonomy" id="1843537"/>
    <lineage>
        <taxon>Eukaryota</taxon>
        <taxon>Metazoa</taxon>
        <taxon>Ecdysozoa</taxon>
        <taxon>Arthropoda</taxon>
        <taxon>Crustacea</taxon>
        <taxon>Multicrustacea</taxon>
        <taxon>Malacostraca</taxon>
        <taxon>Eumalacostraca</taxon>
        <taxon>Eucarida</taxon>
        <taxon>Decapoda</taxon>
        <taxon>Pleocyemata</taxon>
        <taxon>Anomura</taxon>
        <taxon>Galatheoidea</taxon>
        <taxon>Porcellanidae</taxon>
        <taxon>Petrolisthes</taxon>
    </lineage>
</organism>
<evidence type="ECO:0000313" key="3">
    <source>
        <dbReference type="Proteomes" id="UP001292094"/>
    </source>
</evidence>
<feature type="compositionally biased region" description="Low complexity" evidence="1">
    <location>
        <begin position="45"/>
        <end position="58"/>
    </location>
</feature>
<sequence length="108" mass="12341">MQGTMKKMPGPLAPPLSRRPRRKMTARSYSCTTYRKDEWVRTIHQGQTQTRPTKTPRPGSRRRSPDVCGGVTACLSLITSCQKSLLFMNHFTQFASIHYLCNFIYSVS</sequence>
<name>A0AAE1Q1H6_9EUCA</name>
<evidence type="ECO:0000256" key="1">
    <source>
        <dbReference type="SAM" id="MobiDB-lite"/>
    </source>
</evidence>
<dbReference type="EMBL" id="JAWZYT010000969">
    <property type="protein sequence ID" value="KAK4316927.1"/>
    <property type="molecule type" value="Genomic_DNA"/>
</dbReference>
<proteinExistence type="predicted"/>
<keyword evidence="3" id="KW-1185">Reference proteome</keyword>
<dbReference type="Proteomes" id="UP001292094">
    <property type="component" value="Unassembled WGS sequence"/>
</dbReference>
<feature type="region of interest" description="Disordered" evidence="1">
    <location>
        <begin position="1"/>
        <end position="27"/>
    </location>
</feature>
<gene>
    <name evidence="2" type="ORF">Pmani_011954</name>
</gene>
<feature type="region of interest" description="Disordered" evidence="1">
    <location>
        <begin position="42"/>
        <end position="65"/>
    </location>
</feature>